<dbReference type="SUPFAM" id="SSF52540">
    <property type="entry name" value="P-loop containing nucleoside triphosphate hydrolases"/>
    <property type="match status" value="1"/>
</dbReference>
<dbReference type="InterPro" id="IPR014001">
    <property type="entry name" value="Helicase_ATP-bd"/>
</dbReference>
<dbReference type="Gene3D" id="3.40.630.30">
    <property type="match status" value="1"/>
</dbReference>
<evidence type="ECO:0000256" key="5">
    <source>
        <dbReference type="ARBA" id="ARBA00022840"/>
    </source>
</evidence>
<name>A0A813HDT4_POLGL</name>
<accession>A0A813HDT4</accession>
<dbReference type="PROSITE" id="PS51186">
    <property type="entry name" value="GNAT"/>
    <property type="match status" value="1"/>
</dbReference>
<dbReference type="GO" id="GO:0008033">
    <property type="term" value="P:tRNA processing"/>
    <property type="evidence" value="ECO:0007669"/>
    <property type="project" value="UniProtKB-KW"/>
</dbReference>
<dbReference type="InterPro" id="IPR007807">
    <property type="entry name" value="TcmA/NAT10_helicase"/>
</dbReference>
<feature type="domain" description="N-acetyltransferase" evidence="7">
    <location>
        <begin position="282"/>
        <end position="462"/>
    </location>
</feature>
<dbReference type="GO" id="GO:0005730">
    <property type="term" value="C:nucleolus"/>
    <property type="evidence" value="ECO:0007669"/>
    <property type="project" value="UniProtKB-SubCell"/>
</dbReference>
<keyword evidence="4" id="KW-0547">Nucleotide-binding</keyword>
<evidence type="ECO:0000256" key="1">
    <source>
        <dbReference type="ARBA" id="ARBA00004604"/>
    </source>
</evidence>
<dbReference type="Gene3D" id="3.40.50.300">
    <property type="entry name" value="P-loop containing nucleotide triphosphate hydrolases"/>
    <property type="match status" value="1"/>
</dbReference>
<evidence type="ECO:0000256" key="4">
    <source>
        <dbReference type="ARBA" id="ARBA00022741"/>
    </source>
</evidence>
<keyword evidence="5" id="KW-0067">ATP-binding</keyword>
<organism evidence="9 10">
    <name type="scientific">Polarella glacialis</name>
    <name type="common">Dinoflagellate</name>
    <dbReference type="NCBI Taxonomy" id="89957"/>
    <lineage>
        <taxon>Eukaryota</taxon>
        <taxon>Sar</taxon>
        <taxon>Alveolata</taxon>
        <taxon>Dinophyceae</taxon>
        <taxon>Suessiales</taxon>
        <taxon>Suessiaceae</taxon>
        <taxon>Polarella</taxon>
    </lineage>
</organism>
<evidence type="ECO:0000259" key="8">
    <source>
        <dbReference type="PROSITE" id="PS51192"/>
    </source>
</evidence>
<evidence type="ECO:0000313" key="10">
    <source>
        <dbReference type="Proteomes" id="UP000654075"/>
    </source>
</evidence>
<sequence>MASDPESVDFINIISEEEQMKMLQDDRLRLDWAALCPQSPRTSITGSGTQGSGESAGLVPTEEQQQLIEAVLRTSSSSPLLVSGRRGRGKSAALGMAASLLLRRGSERVLVTSPSQESTWQLFEAAAAYLGDSARREGPFKLCVGQRGTLEFVAPAELLARGGHALLRASQYLFIDEAAGLPVAEAIELLSRSRRVVMSTTLDGYEGSGQGFLLRALPKLREARKDLRHLQLRTPLRWGQGCPLERLADAALMLDAQPAPAEAVEGVRPESVSFEQLDAVHLVSRQGASLELERIFGLLRCSHYKTKPSDLQCFLECPGVRWYVLRYNGEVVGVTIVGIEDAISESKVAEAVYLRQRRAPGQLIAQILSTEAGFLEATSYRFVRVLRLCIHPAAQRRGLGALLLQETLRDLRELEGIDAMGACFGATPWLLRLWRQVGARLVWVAHGSEPSSGHHSATVLIPISPRSQSLLTRLQERLALQLPELLLGPLNHLDSSMLSCLLGSLPVPGGCPEDEDAPNPQDVADVRSFAWGARNLSCCRYALVRAALCALRPPRVELAARFEMEVMDLLQGRPTNDSLLRQAFRELPWARNRDQT</sequence>
<evidence type="ECO:0000259" key="7">
    <source>
        <dbReference type="PROSITE" id="PS51186"/>
    </source>
</evidence>
<dbReference type="Pfam" id="PF13718">
    <property type="entry name" value="GNAT_acetyltr_2"/>
    <property type="match status" value="1"/>
</dbReference>
<gene>
    <name evidence="9" type="ORF">PGLA1383_LOCUS51270</name>
</gene>
<dbReference type="InterPro" id="IPR000182">
    <property type="entry name" value="GNAT_dom"/>
</dbReference>
<dbReference type="InterPro" id="IPR016181">
    <property type="entry name" value="Acyl_CoA_acyltransferase"/>
</dbReference>
<dbReference type="EMBL" id="CAJNNV010031335">
    <property type="protein sequence ID" value="CAE8635681.1"/>
    <property type="molecule type" value="Genomic_DNA"/>
</dbReference>
<dbReference type="GO" id="GO:0000049">
    <property type="term" value="F:tRNA binding"/>
    <property type="evidence" value="ECO:0007669"/>
    <property type="project" value="TreeGrafter"/>
</dbReference>
<dbReference type="Proteomes" id="UP000654075">
    <property type="component" value="Unassembled WGS sequence"/>
</dbReference>
<keyword evidence="3" id="KW-0819">tRNA processing</keyword>
<dbReference type="Pfam" id="PF05127">
    <property type="entry name" value="NAT10_TcmA_helicase"/>
    <property type="match status" value="1"/>
</dbReference>
<dbReference type="PANTHER" id="PTHR10925">
    <property type="entry name" value="N-ACETYLTRANSFERASE 10"/>
    <property type="match status" value="1"/>
</dbReference>
<dbReference type="Gene3D" id="1.20.120.890">
    <property type="entry name" value="tRNA(Met) cytidine acetyltransferase, tail domain"/>
    <property type="match status" value="1"/>
</dbReference>
<protein>
    <submittedName>
        <fullName evidence="9">Uncharacterized protein</fullName>
    </submittedName>
</protein>
<dbReference type="GO" id="GO:0005524">
    <property type="term" value="F:ATP binding"/>
    <property type="evidence" value="ECO:0007669"/>
    <property type="project" value="UniProtKB-KW"/>
</dbReference>
<dbReference type="OrthoDB" id="424466at2759"/>
<dbReference type="InterPro" id="IPR027417">
    <property type="entry name" value="P-loop_NTPase"/>
</dbReference>
<keyword evidence="6" id="KW-0012">Acyltransferase</keyword>
<dbReference type="PROSITE" id="PS51192">
    <property type="entry name" value="HELICASE_ATP_BIND_1"/>
    <property type="match status" value="1"/>
</dbReference>
<evidence type="ECO:0000313" key="9">
    <source>
        <dbReference type="EMBL" id="CAE8635681.1"/>
    </source>
</evidence>
<comment type="subcellular location">
    <subcellularLocation>
        <location evidence="1">Nucleus</location>
        <location evidence="1">Nucleolus</location>
    </subcellularLocation>
</comment>
<evidence type="ECO:0000256" key="3">
    <source>
        <dbReference type="ARBA" id="ARBA00022694"/>
    </source>
</evidence>
<feature type="domain" description="Helicase ATP-binding" evidence="8">
    <location>
        <begin position="71"/>
        <end position="220"/>
    </location>
</feature>
<dbReference type="GO" id="GO:1904812">
    <property type="term" value="P:rRNA acetylation involved in maturation of SSU-rRNA"/>
    <property type="evidence" value="ECO:0007669"/>
    <property type="project" value="TreeGrafter"/>
</dbReference>
<dbReference type="GO" id="GO:1990883">
    <property type="term" value="F:18S rRNA cytidine N-acetyltransferase activity"/>
    <property type="evidence" value="ECO:0007669"/>
    <property type="project" value="TreeGrafter"/>
</dbReference>
<keyword evidence="2" id="KW-0808">Transferase</keyword>
<dbReference type="InterPro" id="IPR032672">
    <property type="entry name" value="TmcA/NAT10/Kre33"/>
</dbReference>
<dbReference type="InterPro" id="IPR003593">
    <property type="entry name" value="AAA+_ATPase"/>
</dbReference>
<dbReference type="PANTHER" id="PTHR10925:SF5">
    <property type="entry name" value="RNA CYTIDINE ACETYLTRANSFERASE"/>
    <property type="match status" value="1"/>
</dbReference>
<keyword evidence="10" id="KW-1185">Reference proteome</keyword>
<comment type="caution">
    <text evidence="9">The sequence shown here is derived from an EMBL/GenBank/DDBJ whole genome shotgun (WGS) entry which is preliminary data.</text>
</comment>
<proteinExistence type="predicted"/>
<evidence type="ECO:0000256" key="2">
    <source>
        <dbReference type="ARBA" id="ARBA00022679"/>
    </source>
</evidence>
<dbReference type="CDD" id="cd04301">
    <property type="entry name" value="NAT_SF"/>
    <property type="match status" value="1"/>
</dbReference>
<dbReference type="SUPFAM" id="SSF55729">
    <property type="entry name" value="Acyl-CoA N-acyltransferases (Nat)"/>
    <property type="match status" value="1"/>
</dbReference>
<reference evidence="9" key="1">
    <citation type="submission" date="2021-02" db="EMBL/GenBank/DDBJ databases">
        <authorList>
            <person name="Dougan E. K."/>
            <person name="Rhodes N."/>
            <person name="Thang M."/>
            <person name="Chan C."/>
        </authorList>
    </citation>
    <scope>NUCLEOTIDE SEQUENCE</scope>
</reference>
<evidence type="ECO:0000256" key="6">
    <source>
        <dbReference type="ARBA" id="ARBA00023315"/>
    </source>
</evidence>
<dbReference type="AlphaFoldDB" id="A0A813HDT4"/>
<dbReference type="SMART" id="SM00382">
    <property type="entry name" value="AAA"/>
    <property type="match status" value="1"/>
</dbReference>
<dbReference type="InterPro" id="IPR038321">
    <property type="entry name" value="TmcA_C_sf"/>
</dbReference>